<dbReference type="InterPro" id="IPR055170">
    <property type="entry name" value="GFO_IDH_MocA-like_dom"/>
</dbReference>
<dbReference type="Gene3D" id="3.40.50.720">
    <property type="entry name" value="NAD(P)-binding Rossmann-like Domain"/>
    <property type="match status" value="1"/>
</dbReference>
<evidence type="ECO:0008006" key="7">
    <source>
        <dbReference type="Google" id="ProtNLM"/>
    </source>
</evidence>
<gene>
    <name evidence="5" type="ORF">ATNIH1004_010734</name>
</gene>
<dbReference type="Pfam" id="PF01408">
    <property type="entry name" value="GFO_IDH_MocA"/>
    <property type="match status" value="1"/>
</dbReference>
<dbReference type="InterPro" id="IPR036291">
    <property type="entry name" value="NAD(P)-bd_dom_sf"/>
</dbReference>
<feature type="domain" description="GFO/IDH/MocA-like oxidoreductase" evidence="4">
    <location>
        <begin position="651"/>
        <end position="767"/>
    </location>
</feature>
<dbReference type="GO" id="GO:0016491">
    <property type="term" value="F:oxidoreductase activity"/>
    <property type="evidence" value="ECO:0007669"/>
    <property type="project" value="TreeGrafter"/>
</dbReference>
<dbReference type="PANTHER" id="PTHR42840">
    <property type="entry name" value="NAD(P)-BINDING ROSSMANN-FOLD SUPERFAMILY PROTEIN-RELATED"/>
    <property type="match status" value="1"/>
</dbReference>
<keyword evidence="2" id="KW-0472">Membrane</keyword>
<comment type="similarity">
    <text evidence="1">Belongs to the Gfo/Idh/MocA family.</text>
</comment>
<dbReference type="GO" id="GO:0005737">
    <property type="term" value="C:cytoplasm"/>
    <property type="evidence" value="ECO:0007669"/>
    <property type="project" value="TreeGrafter"/>
</dbReference>
<dbReference type="SUPFAM" id="SSF51735">
    <property type="entry name" value="NAD(P)-binding Rossmann-fold domains"/>
    <property type="match status" value="1"/>
</dbReference>
<feature type="transmembrane region" description="Helical" evidence="2">
    <location>
        <begin position="423"/>
        <end position="445"/>
    </location>
</feature>
<dbReference type="EMBL" id="QUQM01000008">
    <property type="protein sequence ID" value="KAA8641795.1"/>
    <property type="molecule type" value="Genomic_DNA"/>
</dbReference>
<dbReference type="VEuPathDB" id="FungiDB:EYZ11_011047"/>
<protein>
    <recommendedName>
        <fullName evidence="7">Gfo/Idh/MocA-like oxidoreductase N-terminal domain-containing protein</fullName>
    </recommendedName>
</protein>
<dbReference type="SUPFAM" id="SSF55347">
    <property type="entry name" value="Glyceraldehyde-3-phosphate dehydrogenase-like, C-terminal domain"/>
    <property type="match status" value="1"/>
</dbReference>
<dbReference type="VEuPathDB" id="FungiDB:EYZ11_004971"/>
<evidence type="ECO:0000256" key="1">
    <source>
        <dbReference type="ARBA" id="ARBA00010928"/>
    </source>
</evidence>
<evidence type="ECO:0000256" key="2">
    <source>
        <dbReference type="SAM" id="Phobius"/>
    </source>
</evidence>
<evidence type="ECO:0000313" key="6">
    <source>
        <dbReference type="Proteomes" id="UP000324241"/>
    </source>
</evidence>
<reference evidence="5 6" key="1">
    <citation type="submission" date="2019-08" db="EMBL/GenBank/DDBJ databases">
        <title>The genome sequence of a newly discovered highly antifungal drug resistant Aspergillus species, Aspergillus tanneri NIH 1004.</title>
        <authorList>
            <person name="Mounaud S."/>
            <person name="Singh I."/>
            <person name="Joardar V."/>
            <person name="Pakala S."/>
            <person name="Pakala S."/>
            <person name="Venepally P."/>
            <person name="Chung J.K."/>
            <person name="Losada L."/>
            <person name="Nierman W.C."/>
        </authorList>
    </citation>
    <scope>NUCLEOTIDE SEQUENCE [LARGE SCALE GENOMIC DNA]</scope>
    <source>
        <strain evidence="5 6">NIH1004</strain>
    </source>
</reference>
<dbReference type="OrthoDB" id="64915at2759"/>
<dbReference type="Pfam" id="PF22725">
    <property type="entry name" value="GFO_IDH_MocA_C3"/>
    <property type="match status" value="1"/>
</dbReference>
<dbReference type="InterPro" id="IPR000683">
    <property type="entry name" value="Gfo/Idh/MocA-like_OxRdtase_N"/>
</dbReference>
<dbReference type="GO" id="GO:0006740">
    <property type="term" value="P:NADPH regeneration"/>
    <property type="evidence" value="ECO:0007669"/>
    <property type="project" value="TreeGrafter"/>
</dbReference>
<feature type="domain" description="Gfo/Idh/MocA-like oxidoreductase N-terminal" evidence="3">
    <location>
        <begin position="529"/>
        <end position="625"/>
    </location>
</feature>
<dbReference type="Gene3D" id="3.30.360.10">
    <property type="entry name" value="Dihydrodipicolinate Reductase, domain 2"/>
    <property type="match status" value="1"/>
</dbReference>
<comment type="caution">
    <text evidence="5">The sequence shown here is derived from an EMBL/GenBank/DDBJ whole genome shotgun (WGS) entry which is preliminary data.</text>
</comment>
<keyword evidence="2" id="KW-1133">Transmembrane helix</keyword>
<name>A0A5M9M481_9EURO</name>
<keyword evidence="2" id="KW-0812">Transmembrane</keyword>
<evidence type="ECO:0000259" key="4">
    <source>
        <dbReference type="Pfam" id="PF22725"/>
    </source>
</evidence>
<proteinExistence type="inferred from homology"/>
<dbReference type="PANTHER" id="PTHR42840:SF5">
    <property type="entry name" value="NAD(P)-BINDING ROSSMANN-FOLD SUPERFAMILY PROTEIN"/>
    <property type="match status" value="1"/>
</dbReference>
<dbReference type="GO" id="GO:0000166">
    <property type="term" value="F:nucleotide binding"/>
    <property type="evidence" value="ECO:0007669"/>
    <property type="project" value="InterPro"/>
</dbReference>
<evidence type="ECO:0000313" key="5">
    <source>
        <dbReference type="EMBL" id="KAA8641795.1"/>
    </source>
</evidence>
<dbReference type="RefSeq" id="XP_033421157.1">
    <property type="nucleotide sequence ID" value="XM_033575302.1"/>
</dbReference>
<dbReference type="AlphaFoldDB" id="A0A5M9M481"/>
<dbReference type="Proteomes" id="UP000324241">
    <property type="component" value="Unassembled WGS sequence"/>
</dbReference>
<organism evidence="5 6">
    <name type="scientific">Aspergillus tanneri</name>
    <dbReference type="NCBI Taxonomy" id="1220188"/>
    <lineage>
        <taxon>Eukaryota</taxon>
        <taxon>Fungi</taxon>
        <taxon>Dikarya</taxon>
        <taxon>Ascomycota</taxon>
        <taxon>Pezizomycotina</taxon>
        <taxon>Eurotiomycetes</taxon>
        <taxon>Eurotiomycetidae</taxon>
        <taxon>Eurotiales</taxon>
        <taxon>Aspergillaceae</taxon>
        <taxon>Aspergillus</taxon>
        <taxon>Aspergillus subgen. Circumdati</taxon>
    </lineage>
</organism>
<evidence type="ECO:0000259" key="3">
    <source>
        <dbReference type="Pfam" id="PF01408"/>
    </source>
</evidence>
<sequence>MSPLHSRSLSTDVYTSFGNSTYLAYNCPAIIDLDRDPDNRNTTCLDMQHVGEAYHNYQLYLNLWRERRNTSYPNEQQRPLPIGSLYDNTTLTGSWIEHWDLADNSKHHGRLVDNVTAVMPHGSMLTVSRYPANELPPPHSVSGEGSFELEASVLSPAVNVLCVGMTAHELAPLVFNEWPETKGKFNASHWPGKPENTPKEVPVYPDWLNRTVVDDFFFWGPDYGLDQRPPIFGKLPKPYNTLLNGTGNYPTQSIYLLGATPDDVHDPPYVLCGLRAKLTPRCSTRYNATANGAQLSTRCEDPNNPLQLDNAFPDAPDAAWEPDWKNVASEWATSLSLGTGITDGQSSNARLLMQLVPEKRRRDPLLPSLAEALAVMAGSALVLGSRGSPVQPGDAAASMGLQSFEARVRSIGYASGGTQRWQGIFYVILVFAFLTSAICLAFILFEVRGRQVTDFTDPQNLFTLAMNSPATPRLQGACGAGPQGRQLNERWVVAMEEQDEHYYLRPPGEAPRRRVKSMASMEVEDPKPAIRSSPHLELKAVYSRSLSSTQQVAPDAPIDRYAGDDLPALLARTDIHAVIIALAIGTQSPYIRAALSAGKHVLSEKPITEHVADAVALLQWYRETPMVATWAVAENWRYLDSLVHARSLMPRLGRLSQFRTLLYDNIGPKWHLARYFDTTWRQQPSHQGGYLLDYGVHSLAGTRLLLGDERIARVAAFTRSVNPALPPLDTMDAILQTESGLQGTVQFGLSTSLQDAGWTVVGEHGHLQVTMTRVVSVIDGDEEIVDFSADGLVVPNEVHAWGEALSRGRVNMQQSPEQGLADLELIEAMLQSAVEKGKPHDLCHQHVVTDFEKE</sequence>
<dbReference type="GeneID" id="54333435"/>
<accession>A0A5M9M481</accession>